<proteinExistence type="predicted"/>
<keyword evidence="3" id="KW-1185">Reference proteome</keyword>
<sequence length="114" mass="12126">MSTRVLKTKAWRGVMVVRHFVALRNESDALVGCSAQKIVDSGADLRSRGSKCLTANAAAARKVKGADVAAGAVGTGMFPAQGSIDQRSGADKKHRQSARIDEPENREISGRMET</sequence>
<dbReference type="RefSeq" id="WP_367595658.1">
    <property type="nucleotide sequence ID" value="NZ_JBFMVT010000002.1"/>
</dbReference>
<feature type="compositionally biased region" description="Basic and acidic residues" evidence="1">
    <location>
        <begin position="98"/>
        <end position="114"/>
    </location>
</feature>
<protein>
    <submittedName>
        <fullName evidence="2">Uncharacterized protein</fullName>
    </submittedName>
</protein>
<dbReference type="EMBL" id="JBFMVT010000002">
    <property type="protein sequence ID" value="MEW7313580.1"/>
    <property type="molecule type" value="Genomic_DNA"/>
</dbReference>
<dbReference type="Proteomes" id="UP001555342">
    <property type="component" value="Unassembled WGS sequence"/>
</dbReference>
<name>A0ABV3NVU4_9ENTR</name>
<evidence type="ECO:0000256" key="1">
    <source>
        <dbReference type="SAM" id="MobiDB-lite"/>
    </source>
</evidence>
<organism evidence="2 3">
    <name type="scientific">Buttiauxella gaviniae</name>
    <dbReference type="NCBI Taxonomy" id="82990"/>
    <lineage>
        <taxon>Bacteria</taxon>
        <taxon>Pseudomonadati</taxon>
        <taxon>Pseudomonadota</taxon>
        <taxon>Gammaproteobacteria</taxon>
        <taxon>Enterobacterales</taxon>
        <taxon>Enterobacteriaceae</taxon>
        <taxon>Buttiauxella</taxon>
    </lineage>
</organism>
<gene>
    <name evidence="2" type="ORF">AB1E22_12905</name>
</gene>
<evidence type="ECO:0000313" key="2">
    <source>
        <dbReference type="EMBL" id="MEW7313580.1"/>
    </source>
</evidence>
<comment type="caution">
    <text evidence="2">The sequence shown here is derived from an EMBL/GenBank/DDBJ whole genome shotgun (WGS) entry which is preliminary data.</text>
</comment>
<evidence type="ECO:0000313" key="3">
    <source>
        <dbReference type="Proteomes" id="UP001555342"/>
    </source>
</evidence>
<accession>A0ABV3NVU4</accession>
<feature type="region of interest" description="Disordered" evidence="1">
    <location>
        <begin position="77"/>
        <end position="114"/>
    </location>
</feature>
<reference evidence="2 3" key="1">
    <citation type="submission" date="2024-07" db="EMBL/GenBank/DDBJ databases">
        <authorList>
            <person name="Wang L."/>
        </authorList>
    </citation>
    <scope>NUCLEOTIDE SEQUENCE [LARGE SCALE GENOMIC DNA]</scope>
    <source>
        <strain evidence="2 3">WL359</strain>
    </source>
</reference>